<keyword evidence="3 6" id="KW-0731">Sigma factor</keyword>
<gene>
    <name evidence="6 10" type="primary">sigA</name>
    <name evidence="10" type="ORF">ADCFC_10530</name>
</gene>
<comment type="subunit">
    <text evidence="6">Interacts transiently with the RNA polymerase catalytic core.</text>
</comment>
<evidence type="ECO:0000259" key="8">
    <source>
        <dbReference type="PROSITE" id="PS00715"/>
    </source>
</evidence>
<dbReference type="InterPro" id="IPR012760">
    <property type="entry name" value="RNA_pol_sigma_RpoD_C"/>
</dbReference>
<feature type="DNA-binding region" description="H-T-H motif" evidence="6">
    <location>
        <begin position="376"/>
        <end position="395"/>
    </location>
</feature>
<dbReference type="FunFam" id="1.10.10.10:FF:000004">
    <property type="entry name" value="RNA polymerase sigma factor SigA"/>
    <property type="match status" value="1"/>
</dbReference>
<sequence>MADAAKKNPENETEEVVVAEDVEEMDDLDDDDMDNAEPPANAANDATSDSLTEDKIEAGIDSEEDLLDGIPEEELKATVEAAALPKVTPRTKARARNRAKRNADAGVTMLTGDPVRMYLKEIGKVPLLTAAEEIDLAMKIEAGVAATEELERAEADGVELDRREKRRLGRIEQVGLDAKQQLIEANLRLVVSIAKRYVGRGMLFLDLIQEGNLGLIRAVEKFDYTKGFKFSTYATWWIRQAITRAIADQARTIRIPVHMVETINKLVRIQRQLLQELGREPTPEEIGEEMGLTAERVREIQKISQEPVSLETPIGEEEDSQLGDFIEDDAAVVPPDAASFSMLQEQLAKVLEGLAERERKVISLRFGLEDGHPRTLEEVGREFGVTRERIRQIESKTLAKLRHPSRSSKLKDYLED</sequence>
<dbReference type="InterPro" id="IPR013325">
    <property type="entry name" value="RNA_pol_sigma_r2"/>
</dbReference>
<dbReference type="Gene3D" id="1.10.601.10">
    <property type="entry name" value="RNA Polymerase Primary Sigma Factor"/>
    <property type="match status" value="2"/>
</dbReference>
<dbReference type="InterPro" id="IPR000943">
    <property type="entry name" value="RNA_pol_sigma70"/>
</dbReference>
<feature type="region of interest" description="Sigma-70 factor domain-2" evidence="6">
    <location>
        <begin position="182"/>
        <end position="252"/>
    </location>
</feature>
<feature type="domain" description="RNA polymerase sigma-70" evidence="8">
    <location>
        <begin position="206"/>
        <end position="219"/>
    </location>
</feature>
<evidence type="ECO:0000256" key="2">
    <source>
        <dbReference type="ARBA" id="ARBA00023015"/>
    </source>
</evidence>
<dbReference type="PROSITE" id="PS00715">
    <property type="entry name" value="SIGMA70_1"/>
    <property type="match status" value="1"/>
</dbReference>
<feature type="domain" description="RNA polymerase sigma-70" evidence="9">
    <location>
        <begin position="375"/>
        <end position="401"/>
    </location>
</feature>
<evidence type="ECO:0000256" key="7">
    <source>
        <dbReference type="SAM" id="MobiDB-lite"/>
    </source>
</evidence>
<feature type="compositionally biased region" description="Basic and acidic residues" evidence="7">
    <location>
        <begin position="1"/>
        <end position="10"/>
    </location>
</feature>
<keyword evidence="1 6" id="KW-0963">Cytoplasm</keyword>
<keyword evidence="11" id="KW-1185">Reference proteome</keyword>
<dbReference type="CDD" id="cd06171">
    <property type="entry name" value="Sigma70_r4"/>
    <property type="match status" value="1"/>
</dbReference>
<evidence type="ECO:0000256" key="1">
    <source>
        <dbReference type="ARBA" id="ARBA00022490"/>
    </source>
</evidence>
<dbReference type="FunFam" id="1.10.601.10:FF:000001">
    <property type="entry name" value="RNA polymerase sigma factor SigA"/>
    <property type="match status" value="1"/>
</dbReference>
<dbReference type="Pfam" id="PF04545">
    <property type="entry name" value="Sigma70_r4"/>
    <property type="match status" value="1"/>
</dbReference>
<evidence type="ECO:0000256" key="5">
    <source>
        <dbReference type="ARBA" id="ARBA00023163"/>
    </source>
</evidence>
<dbReference type="Pfam" id="PF00140">
    <property type="entry name" value="Sigma70_r1_2"/>
    <property type="match status" value="1"/>
</dbReference>
<dbReference type="Proteomes" id="UP000501727">
    <property type="component" value="Chromosome"/>
</dbReference>
<organism evidence="10 11">
    <name type="scientific">Adlercreutzia hattorii</name>
    <dbReference type="NCBI Taxonomy" id="2707299"/>
    <lineage>
        <taxon>Bacteria</taxon>
        <taxon>Bacillati</taxon>
        <taxon>Actinomycetota</taxon>
        <taxon>Coriobacteriia</taxon>
        <taxon>Eggerthellales</taxon>
        <taxon>Eggerthellaceae</taxon>
        <taxon>Adlercreutzia</taxon>
    </lineage>
</organism>
<evidence type="ECO:0000256" key="4">
    <source>
        <dbReference type="ARBA" id="ARBA00023125"/>
    </source>
</evidence>
<dbReference type="PANTHER" id="PTHR30603">
    <property type="entry name" value="RNA POLYMERASE SIGMA FACTOR RPO"/>
    <property type="match status" value="1"/>
</dbReference>
<dbReference type="GO" id="GO:0003677">
    <property type="term" value="F:DNA binding"/>
    <property type="evidence" value="ECO:0007669"/>
    <property type="project" value="UniProtKB-UniRule"/>
</dbReference>
<reference evidence="11" key="2">
    <citation type="submission" date="2020-03" db="EMBL/GenBank/DDBJ databases">
        <title>Complete Genome Sequence of Adlercreutzia sp. strain 8CFCBH1 Producing Equol, Isolated from Healthy Japanese Feces.</title>
        <authorList>
            <person name="Ogata Y."/>
            <person name="Sakamoto M."/>
            <person name="Ohkuma M."/>
            <person name="Hattori M."/>
            <person name="Suda W."/>
        </authorList>
    </citation>
    <scope>NUCLEOTIDE SEQUENCE [LARGE SCALE GENOMIC DNA]</scope>
    <source>
        <strain evidence="11">8CFCBH1</strain>
    </source>
</reference>
<evidence type="ECO:0000259" key="9">
    <source>
        <dbReference type="PROSITE" id="PS00716"/>
    </source>
</evidence>
<comment type="similarity">
    <text evidence="6">Belongs to the sigma-70 factor family. RpoD/SigA subfamily.</text>
</comment>
<feature type="short sequence motif" description="Interaction with polymerase core subunit RpoC" evidence="6">
    <location>
        <begin position="206"/>
        <end position="209"/>
    </location>
</feature>
<dbReference type="InterPro" id="IPR007627">
    <property type="entry name" value="RNA_pol_sigma70_r2"/>
</dbReference>
<dbReference type="GO" id="GO:0016987">
    <property type="term" value="F:sigma factor activity"/>
    <property type="evidence" value="ECO:0007669"/>
    <property type="project" value="UniProtKB-UniRule"/>
</dbReference>
<dbReference type="PRINTS" id="PR00046">
    <property type="entry name" value="SIGMA70FCT"/>
</dbReference>
<feature type="region of interest" description="Disordered" evidence="7">
    <location>
        <begin position="1"/>
        <end position="59"/>
    </location>
</feature>
<evidence type="ECO:0000256" key="3">
    <source>
        <dbReference type="ARBA" id="ARBA00023082"/>
    </source>
</evidence>
<evidence type="ECO:0000313" key="11">
    <source>
        <dbReference type="Proteomes" id="UP000501727"/>
    </source>
</evidence>
<keyword evidence="5 6" id="KW-0804">Transcription</keyword>
<dbReference type="FunFam" id="1.10.10.10:FF:000002">
    <property type="entry name" value="RNA polymerase sigma factor SigA"/>
    <property type="match status" value="1"/>
</dbReference>
<dbReference type="NCBIfam" id="TIGR02937">
    <property type="entry name" value="sigma70-ECF"/>
    <property type="match status" value="1"/>
</dbReference>
<protein>
    <recommendedName>
        <fullName evidence="6">RNA polymerase sigma factor SigA</fullName>
    </recommendedName>
</protein>
<dbReference type="GO" id="GO:0005737">
    <property type="term" value="C:cytoplasm"/>
    <property type="evidence" value="ECO:0007669"/>
    <property type="project" value="UniProtKB-SubCell"/>
</dbReference>
<dbReference type="InterPro" id="IPR009042">
    <property type="entry name" value="RNA_pol_sigma70_r1_2"/>
</dbReference>
<comment type="subcellular location">
    <subcellularLocation>
        <location evidence="6">Cytoplasm</location>
    </subcellularLocation>
</comment>
<dbReference type="Pfam" id="PF04539">
    <property type="entry name" value="Sigma70_r3"/>
    <property type="match status" value="1"/>
</dbReference>
<evidence type="ECO:0000256" key="6">
    <source>
        <dbReference type="HAMAP-Rule" id="MF_00963"/>
    </source>
</evidence>
<dbReference type="PROSITE" id="PS00716">
    <property type="entry name" value="SIGMA70_2"/>
    <property type="match status" value="1"/>
</dbReference>
<dbReference type="SUPFAM" id="SSF88946">
    <property type="entry name" value="Sigma2 domain of RNA polymerase sigma factors"/>
    <property type="match status" value="1"/>
</dbReference>
<reference evidence="11" key="1">
    <citation type="journal article" date="2020" name="Microbiol. Resour. Announc.">
        <title>Complete Genome Sequence of Adlercreutzia sp. Strain 8CFCBH1, a Potent Producer of Equol, Isolated from Healthy Japanese Feces.</title>
        <authorList>
            <person name="Ogata Y."/>
            <person name="Sakamoto M."/>
            <person name="Ohkuma M."/>
            <person name="Hattori M."/>
            <person name="Suda W."/>
        </authorList>
    </citation>
    <scope>NUCLEOTIDE SEQUENCE [LARGE SCALE GENOMIC DNA]</scope>
    <source>
        <strain evidence="11">8CFCBH1</strain>
    </source>
</reference>
<accession>A0A6F8SKG0</accession>
<feature type="compositionally biased region" description="Acidic residues" evidence="7">
    <location>
        <begin position="11"/>
        <end position="35"/>
    </location>
</feature>
<feature type="region of interest" description="Sigma-70 factor domain-3" evidence="6">
    <location>
        <begin position="261"/>
        <end position="337"/>
    </location>
</feature>
<keyword evidence="2 6" id="KW-0805">Transcription regulation</keyword>
<dbReference type="InterPro" id="IPR007630">
    <property type="entry name" value="RNA_pol_sigma70_r4"/>
</dbReference>
<feature type="compositionally biased region" description="Low complexity" evidence="7">
    <location>
        <begin position="36"/>
        <end position="47"/>
    </location>
</feature>
<dbReference type="AlphaFoldDB" id="A0A6F8SKG0"/>
<keyword evidence="4 6" id="KW-0238">DNA-binding</keyword>
<dbReference type="EMBL" id="AP022829">
    <property type="protein sequence ID" value="BCA88555.1"/>
    <property type="molecule type" value="Genomic_DNA"/>
</dbReference>
<dbReference type="InterPro" id="IPR036388">
    <property type="entry name" value="WH-like_DNA-bd_sf"/>
</dbReference>
<dbReference type="SUPFAM" id="SSF88659">
    <property type="entry name" value="Sigma3 and sigma4 domains of RNA polymerase sigma factors"/>
    <property type="match status" value="2"/>
</dbReference>
<dbReference type="HAMAP" id="MF_00963">
    <property type="entry name" value="Sigma70_RpoD_SigA"/>
    <property type="match status" value="1"/>
</dbReference>
<dbReference type="Pfam" id="PF04542">
    <property type="entry name" value="Sigma70_r2"/>
    <property type="match status" value="1"/>
</dbReference>
<dbReference type="GO" id="GO:0006352">
    <property type="term" value="P:DNA-templated transcription initiation"/>
    <property type="evidence" value="ECO:0007669"/>
    <property type="project" value="UniProtKB-UniRule"/>
</dbReference>
<evidence type="ECO:0000313" key="10">
    <source>
        <dbReference type="EMBL" id="BCA88555.1"/>
    </source>
</evidence>
<dbReference type="PANTHER" id="PTHR30603:SF60">
    <property type="entry name" value="RNA POLYMERASE SIGMA FACTOR RPOD"/>
    <property type="match status" value="1"/>
</dbReference>
<dbReference type="InterPro" id="IPR014284">
    <property type="entry name" value="RNA_pol_sigma-70_dom"/>
</dbReference>
<dbReference type="InterPro" id="IPR013324">
    <property type="entry name" value="RNA_pol_sigma_r3/r4-like"/>
</dbReference>
<dbReference type="InterPro" id="IPR007624">
    <property type="entry name" value="RNA_pol_sigma70_r3"/>
</dbReference>
<proteinExistence type="inferred from homology"/>
<name>A0A6F8SKG0_9ACTN</name>
<dbReference type="NCBIfam" id="TIGR02393">
    <property type="entry name" value="RpoD_Cterm"/>
    <property type="match status" value="1"/>
</dbReference>
<dbReference type="KEGG" id="ahat:ADCFC_11740"/>
<feature type="region of interest" description="Sigma-70 factor domain-4" evidence="6">
    <location>
        <begin position="350"/>
        <end position="403"/>
    </location>
</feature>
<dbReference type="InterPro" id="IPR028630">
    <property type="entry name" value="Sigma70_RpoD"/>
</dbReference>
<dbReference type="Gene3D" id="1.10.10.10">
    <property type="entry name" value="Winged helix-like DNA-binding domain superfamily/Winged helix DNA-binding domain"/>
    <property type="match status" value="2"/>
</dbReference>
<dbReference type="InterPro" id="IPR050239">
    <property type="entry name" value="Sigma-70_RNA_pol_init_factors"/>
</dbReference>
<comment type="function">
    <text evidence="6">Sigma factors are initiation factors that promote the attachment of RNA polymerase to specific initiation sites and are then released. This sigma factor is the primary sigma factor during exponential growth.</text>
</comment>